<reference evidence="1 2" key="1">
    <citation type="submission" date="2017-06" db="EMBL/GenBank/DDBJ databases">
        <title>Neisseria chenwenguii sp. nov., isolated from the intestinal contents of Tibetan Plateau Pika in Yushu, Qinghai Province, China.</title>
        <authorList>
            <person name="Zhang G."/>
        </authorList>
    </citation>
    <scope>NUCLEOTIDE SEQUENCE [LARGE SCALE GENOMIC DNA]</scope>
    <source>
        <strain evidence="1 2">10023</strain>
    </source>
</reference>
<dbReference type="EMBL" id="CP022278">
    <property type="protein sequence ID" value="ASK27854.1"/>
    <property type="molecule type" value="Genomic_DNA"/>
</dbReference>
<dbReference type="InterPro" id="IPR002716">
    <property type="entry name" value="PIN_dom"/>
</dbReference>
<dbReference type="Proteomes" id="UP000198238">
    <property type="component" value="Chromosome"/>
</dbReference>
<evidence type="ECO:0000313" key="2">
    <source>
        <dbReference type="Proteomes" id="UP000198238"/>
    </source>
</evidence>
<dbReference type="AlphaFoldDB" id="A0A220S2Z6"/>
<dbReference type="InterPro" id="IPR041705">
    <property type="entry name" value="PIN_Sll0205"/>
</dbReference>
<dbReference type="RefSeq" id="WP_089036549.1">
    <property type="nucleotide sequence ID" value="NZ_CP022278.1"/>
</dbReference>
<dbReference type="PANTHER" id="PTHR36173:SF2">
    <property type="entry name" value="RIBONUCLEASE VAPC16"/>
    <property type="match status" value="1"/>
</dbReference>
<dbReference type="PANTHER" id="PTHR36173">
    <property type="entry name" value="RIBONUCLEASE VAPC16-RELATED"/>
    <property type="match status" value="1"/>
</dbReference>
<accession>A0A220S2Z6</accession>
<organism evidence="1 2">
    <name type="scientific">Neisseria chenwenguii</name>
    <dbReference type="NCBI Taxonomy" id="1853278"/>
    <lineage>
        <taxon>Bacteria</taxon>
        <taxon>Pseudomonadati</taxon>
        <taxon>Pseudomonadota</taxon>
        <taxon>Betaproteobacteria</taxon>
        <taxon>Neisseriales</taxon>
        <taxon>Neisseriaceae</taxon>
        <taxon>Neisseria</taxon>
    </lineage>
</organism>
<proteinExistence type="predicted"/>
<sequence>MKRILLDTHVVIWWLADAGNLGGKARNCIQNRQNQIYVSAATMWELSIKMGKGLLTLPENIFEVVEDEGFIPLPITWFHGRQAGFLPEIHKDPFDRMLITQAQAEGLELMTADTVIPQYGIRVIDASK</sequence>
<dbReference type="CDD" id="cd09872">
    <property type="entry name" value="PIN_Sll0205-like"/>
    <property type="match status" value="1"/>
</dbReference>
<gene>
    <name evidence="1" type="ORF">BG910_09020</name>
</gene>
<name>A0A220S2Z6_9NEIS</name>
<protein>
    <submittedName>
        <fullName evidence="1">PIN domain nuclease</fullName>
    </submittedName>
</protein>
<keyword evidence="2" id="KW-1185">Reference proteome</keyword>
<dbReference type="SUPFAM" id="SSF88723">
    <property type="entry name" value="PIN domain-like"/>
    <property type="match status" value="1"/>
</dbReference>
<dbReference type="Gene3D" id="3.40.50.1010">
    <property type="entry name" value="5'-nuclease"/>
    <property type="match status" value="1"/>
</dbReference>
<dbReference type="OrthoDB" id="9798990at2"/>
<dbReference type="Pfam" id="PF01850">
    <property type="entry name" value="PIN"/>
    <property type="match status" value="1"/>
</dbReference>
<dbReference type="KEGG" id="nei:BG910_09020"/>
<evidence type="ECO:0000313" key="1">
    <source>
        <dbReference type="EMBL" id="ASK27854.1"/>
    </source>
</evidence>
<dbReference type="InterPro" id="IPR052919">
    <property type="entry name" value="TA_system_RNase"/>
</dbReference>
<dbReference type="InterPro" id="IPR029060">
    <property type="entry name" value="PIN-like_dom_sf"/>
</dbReference>